<reference evidence="3" key="2">
    <citation type="submission" date="2015-01" db="EMBL/GenBank/DDBJ databases">
        <title>Evolutionary Origins and Diversification of the Mycorrhizal Mutualists.</title>
        <authorList>
            <consortium name="DOE Joint Genome Institute"/>
            <consortium name="Mycorrhizal Genomics Consortium"/>
            <person name="Kohler A."/>
            <person name="Kuo A."/>
            <person name="Nagy L.G."/>
            <person name="Floudas D."/>
            <person name="Copeland A."/>
            <person name="Barry K.W."/>
            <person name="Cichocki N."/>
            <person name="Veneault-Fourrey C."/>
            <person name="LaButti K."/>
            <person name="Lindquist E.A."/>
            <person name="Lipzen A."/>
            <person name="Lundell T."/>
            <person name="Morin E."/>
            <person name="Murat C."/>
            <person name="Riley R."/>
            <person name="Ohm R."/>
            <person name="Sun H."/>
            <person name="Tunlid A."/>
            <person name="Henrissat B."/>
            <person name="Grigoriev I.V."/>
            <person name="Hibbett D.S."/>
            <person name="Martin F."/>
        </authorList>
    </citation>
    <scope>NUCLEOTIDE SEQUENCE [LARGE SCALE GENOMIC DNA]</scope>
    <source>
        <strain evidence="3">Ve08.2h10</strain>
    </source>
</reference>
<feature type="region of interest" description="Disordered" evidence="1">
    <location>
        <begin position="43"/>
        <end position="68"/>
    </location>
</feature>
<organism evidence="2 3">
    <name type="scientific">Paxillus rubicundulus Ve08.2h10</name>
    <dbReference type="NCBI Taxonomy" id="930991"/>
    <lineage>
        <taxon>Eukaryota</taxon>
        <taxon>Fungi</taxon>
        <taxon>Dikarya</taxon>
        <taxon>Basidiomycota</taxon>
        <taxon>Agaricomycotina</taxon>
        <taxon>Agaricomycetes</taxon>
        <taxon>Agaricomycetidae</taxon>
        <taxon>Boletales</taxon>
        <taxon>Paxilineae</taxon>
        <taxon>Paxillaceae</taxon>
        <taxon>Paxillus</taxon>
    </lineage>
</organism>
<keyword evidence="3" id="KW-1185">Reference proteome</keyword>
<evidence type="ECO:0000313" key="3">
    <source>
        <dbReference type="Proteomes" id="UP000054538"/>
    </source>
</evidence>
<sequence length="68" mass="7131">MGETEQYITELRRVSQPSSQAAVAGRDGVTSTAALPVSVDLSTTTKPCYIPPDDAVNGPQNSDSNYGD</sequence>
<dbReference type="InParanoid" id="A0A0D0DQY2"/>
<protein>
    <submittedName>
        <fullName evidence="2">Uncharacterized protein</fullName>
    </submittedName>
</protein>
<gene>
    <name evidence="2" type="ORF">PAXRUDRAFT_831760</name>
</gene>
<name>A0A0D0DQY2_9AGAM</name>
<dbReference type="EMBL" id="KN825527">
    <property type="protein sequence ID" value="KIK89811.1"/>
    <property type="molecule type" value="Genomic_DNA"/>
</dbReference>
<dbReference type="AlphaFoldDB" id="A0A0D0DQY2"/>
<evidence type="ECO:0000256" key="1">
    <source>
        <dbReference type="SAM" id="MobiDB-lite"/>
    </source>
</evidence>
<accession>A0A0D0DQY2</accession>
<evidence type="ECO:0000313" key="2">
    <source>
        <dbReference type="EMBL" id="KIK89811.1"/>
    </source>
</evidence>
<feature type="region of interest" description="Disordered" evidence="1">
    <location>
        <begin position="1"/>
        <end position="27"/>
    </location>
</feature>
<feature type="compositionally biased region" description="Polar residues" evidence="1">
    <location>
        <begin position="58"/>
        <end position="68"/>
    </location>
</feature>
<reference evidence="2 3" key="1">
    <citation type="submission" date="2014-04" db="EMBL/GenBank/DDBJ databases">
        <authorList>
            <consortium name="DOE Joint Genome Institute"/>
            <person name="Kuo A."/>
            <person name="Kohler A."/>
            <person name="Jargeat P."/>
            <person name="Nagy L.G."/>
            <person name="Floudas D."/>
            <person name="Copeland A."/>
            <person name="Barry K.W."/>
            <person name="Cichocki N."/>
            <person name="Veneault-Fourrey C."/>
            <person name="LaButti K."/>
            <person name="Lindquist E.A."/>
            <person name="Lipzen A."/>
            <person name="Lundell T."/>
            <person name="Morin E."/>
            <person name="Murat C."/>
            <person name="Sun H."/>
            <person name="Tunlid A."/>
            <person name="Henrissat B."/>
            <person name="Grigoriev I.V."/>
            <person name="Hibbett D.S."/>
            <person name="Martin F."/>
            <person name="Nordberg H.P."/>
            <person name="Cantor M.N."/>
            <person name="Hua S.X."/>
        </authorList>
    </citation>
    <scope>NUCLEOTIDE SEQUENCE [LARGE SCALE GENOMIC DNA]</scope>
    <source>
        <strain evidence="2 3">Ve08.2h10</strain>
    </source>
</reference>
<dbReference type="HOGENOM" id="CLU_2801026_0_0_1"/>
<dbReference type="Proteomes" id="UP000054538">
    <property type="component" value="Unassembled WGS sequence"/>
</dbReference>
<feature type="non-terminal residue" evidence="2">
    <location>
        <position position="68"/>
    </location>
</feature>
<proteinExistence type="predicted"/>